<comment type="cofactor">
    <cofactor evidence="2">
        <name>Mg(2+)</name>
        <dbReference type="ChEBI" id="CHEBI:18420"/>
    </cofactor>
</comment>
<organism evidence="11 12">
    <name type="scientific">Methanococcoides methylutens MM1</name>
    <dbReference type="NCBI Taxonomy" id="1434104"/>
    <lineage>
        <taxon>Archaea</taxon>
        <taxon>Methanobacteriati</taxon>
        <taxon>Methanobacteriota</taxon>
        <taxon>Stenosarchaea group</taxon>
        <taxon>Methanomicrobia</taxon>
        <taxon>Methanosarcinales</taxon>
        <taxon>Methanosarcinaceae</taxon>
        <taxon>Methanococcoides</taxon>
    </lineage>
</organism>
<comment type="cofactor">
    <cofactor evidence="1">
        <name>Mn(2+)</name>
        <dbReference type="ChEBI" id="CHEBI:29035"/>
    </cofactor>
</comment>
<dbReference type="PATRIC" id="fig|1434104.5.peg.1870"/>
<proteinExistence type="predicted"/>
<evidence type="ECO:0000313" key="12">
    <source>
        <dbReference type="Proteomes" id="UP000033048"/>
    </source>
</evidence>
<dbReference type="Gene3D" id="3.30.470.20">
    <property type="entry name" value="ATP-grasp fold, B domain"/>
    <property type="match status" value="1"/>
</dbReference>
<dbReference type="RefSeq" id="WP_331454317.1">
    <property type="nucleotide sequence ID" value="NZ_CP009518.1"/>
</dbReference>
<dbReference type="PANTHER" id="PTHR21621">
    <property type="entry name" value="RIBOSOMAL PROTEIN S6 MODIFICATION PROTEIN"/>
    <property type="match status" value="1"/>
</dbReference>
<name>A0A0E3SRW4_METMT</name>
<dbReference type="NCBIfam" id="NF040720">
    <property type="entry name" value="MptN_Meth"/>
    <property type="match status" value="1"/>
</dbReference>
<keyword evidence="4" id="KW-0479">Metal-binding</keyword>
<dbReference type="InterPro" id="IPR041107">
    <property type="entry name" value="Rimk_N"/>
</dbReference>
<evidence type="ECO:0000256" key="1">
    <source>
        <dbReference type="ARBA" id="ARBA00001936"/>
    </source>
</evidence>
<evidence type="ECO:0000256" key="7">
    <source>
        <dbReference type="ARBA" id="ARBA00022842"/>
    </source>
</evidence>
<dbReference type="STRING" id="1434104.MCMEM_1723"/>
<evidence type="ECO:0000256" key="2">
    <source>
        <dbReference type="ARBA" id="ARBA00001946"/>
    </source>
</evidence>
<evidence type="ECO:0000256" key="8">
    <source>
        <dbReference type="ARBA" id="ARBA00023211"/>
    </source>
</evidence>
<dbReference type="GeneID" id="24894289"/>
<dbReference type="InterPro" id="IPR013651">
    <property type="entry name" value="ATP-grasp_RimK-type"/>
</dbReference>
<dbReference type="InterPro" id="IPR011761">
    <property type="entry name" value="ATP-grasp"/>
</dbReference>
<gene>
    <name evidence="11" type="ORF">MCMEM_1723</name>
</gene>
<dbReference type="HOGENOM" id="CLU_054353_2_0_2"/>
<keyword evidence="3 11" id="KW-0436">Ligase</keyword>
<dbReference type="Pfam" id="PF18030">
    <property type="entry name" value="Rimk_N"/>
    <property type="match status" value="1"/>
</dbReference>
<dbReference type="GO" id="GO:0046872">
    <property type="term" value="F:metal ion binding"/>
    <property type="evidence" value="ECO:0007669"/>
    <property type="project" value="UniProtKB-KW"/>
</dbReference>
<dbReference type="Proteomes" id="UP000033048">
    <property type="component" value="Chromosome"/>
</dbReference>
<keyword evidence="12" id="KW-1185">Reference proteome</keyword>
<evidence type="ECO:0000313" key="11">
    <source>
        <dbReference type="EMBL" id="AKB85776.1"/>
    </source>
</evidence>
<keyword evidence="5 9" id="KW-0547">Nucleotide-binding</keyword>
<dbReference type="PANTHER" id="PTHR21621:SF0">
    <property type="entry name" value="BETA-CITRYLGLUTAMATE SYNTHASE B-RELATED"/>
    <property type="match status" value="1"/>
</dbReference>
<evidence type="ECO:0000256" key="9">
    <source>
        <dbReference type="PROSITE-ProRule" id="PRU00409"/>
    </source>
</evidence>
<keyword evidence="7" id="KW-0460">Magnesium</keyword>
<evidence type="ECO:0000256" key="3">
    <source>
        <dbReference type="ARBA" id="ARBA00022598"/>
    </source>
</evidence>
<dbReference type="Gene3D" id="3.40.50.20">
    <property type="match status" value="1"/>
</dbReference>
<accession>A0A0E3SRW4</accession>
<evidence type="ECO:0000259" key="10">
    <source>
        <dbReference type="PROSITE" id="PS50975"/>
    </source>
</evidence>
<keyword evidence="8" id="KW-0464">Manganese</keyword>
<protein>
    <submittedName>
        <fullName evidence="11">Tetrahydromethanopterin:alpha-L-glutamate ligase</fullName>
    </submittedName>
</protein>
<dbReference type="EMBL" id="CP009518">
    <property type="protein sequence ID" value="AKB85776.1"/>
    <property type="molecule type" value="Genomic_DNA"/>
</dbReference>
<reference evidence="11 12" key="1">
    <citation type="submission" date="2014-07" db="EMBL/GenBank/DDBJ databases">
        <title>Methanogenic archaea and the global carbon cycle.</title>
        <authorList>
            <person name="Henriksen J.R."/>
            <person name="Luke J."/>
            <person name="Reinhart S."/>
            <person name="Benedict M.N."/>
            <person name="Youngblut N.D."/>
            <person name="Metcalf M.E."/>
            <person name="Whitaker R.J."/>
            <person name="Metcalf W.W."/>
        </authorList>
    </citation>
    <scope>NUCLEOTIDE SEQUENCE [LARGE SCALE GENOMIC DNA]</scope>
    <source>
        <strain evidence="11 12">MM1</strain>
    </source>
</reference>
<sequence length="310" mass="33926">MMRKIGIIVTDPEDPTAIAFGQACQKNNVEHQIMDLRNAEVSIGNGTEWHIGKIDPLQFDAIIVRDVGAGAFEGVSFRFDILRQLEEQGVLIINSPSAIQNAANKYYASCLLSKNRLPVPGTKVFQNTESAIEALEKMKDAVIKPVFGYKGMGLLRVKNGMAISENGKVRDGAITEHIDKLLEQRGMLYIQEFVENPGRDIRAFVVNGKVIGAIYRTAPEGSWINNLSQGGAASQCLLTQEQENICVKAAEAIGAFFAGVDLIEKRDQKKEEATESFVLEVNGTPSVAGIYKAWGINAAEDIIKDVIEEI</sequence>
<evidence type="ECO:0000256" key="5">
    <source>
        <dbReference type="ARBA" id="ARBA00022741"/>
    </source>
</evidence>
<evidence type="ECO:0000256" key="6">
    <source>
        <dbReference type="ARBA" id="ARBA00022840"/>
    </source>
</evidence>
<dbReference type="Pfam" id="PF08443">
    <property type="entry name" value="RimK"/>
    <property type="match status" value="1"/>
</dbReference>
<dbReference type="PROSITE" id="PS50975">
    <property type="entry name" value="ATP_GRASP"/>
    <property type="match status" value="1"/>
</dbReference>
<dbReference type="GO" id="GO:0005524">
    <property type="term" value="F:ATP binding"/>
    <property type="evidence" value="ECO:0007669"/>
    <property type="project" value="UniProtKB-UniRule"/>
</dbReference>
<keyword evidence="6 9" id="KW-0067">ATP-binding</keyword>
<dbReference type="AlphaFoldDB" id="A0A0E3SRW4"/>
<dbReference type="KEGG" id="mmet:MCMEM_1723"/>
<evidence type="ECO:0000256" key="4">
    <source>
        <dbReference type="ARBA" id="ARBA00022723"/>
    </source>
</evidence>
<dbReference type="InterPro" id="IPR004666">
    <property type="entry name" value="Rp_bS6_RimK/Lys_biosynth_LsyX"/>
</dbReference>
<dbReference type="GO" id="GO:0005737">
    <property type="term" value="C:cytoplasm"/>
    <property type="evidence" value="ECO:0007669"/>
    <property type="project" value="TreeGrafter"/>
</dbReference>
<dbReference type="NCBIfam" id="TIGR00768">
    <property type="entry name" value="rimK_fam"/>
    <property type="match status" value="1"/>
</dbReference>
<dbReference type="GO" id="GO:0016879">
    <property type="term" value="F:ligase activity, forming carbon-nitrogen bonds"/>
    <property type="evidence" value="ECO:0007669"/>
    <property type="project" value="TreeGrafter"/>
</dbReference>
<dbReference type="SUPFAM" id="SSF56059">
    <property type="entry name" value="Glutathione synthetase ATP-binding domain-like"/>
    <property type="match status" value="1"/>
</dbReference>
<dbReference type="InterPro" id="IPR053432">
    <property type="entry name" value="THMPT_Glu_ligase"/>
</dbReference>
<feature type="domain" description="ATP-grasp" evidence="10">
    <location>
        <begin position="109"/>
        <end position="307"/>
    </location>
</feature>